<feature type="domain" description="Cytochrome c" evidence="5">
    <location>
        <begin position="195"/>
        <end position="291"/>
    </location>
</feature>
<reference evidence="6 7" key="1">
    <citation type="submission" date="2019-07" db="EMBL/GenBank/DDBJ databases">
        <title>Genome sequencing of lignin-degrading bacterial isolates.</title>
        <authorList>
            <person name="Gladden J."/>
        </authorList>
    </citation>
    <scope>NUCLEOTIDE SEQUENCE [LARGE SCALE GENOMIC DNA]</scope>
    <source>
        <strain evidence="6 7">J11</strain>
    </source>
</reference>
<dbReference type="EMBL" id="VLJN01000017">
    <property type="protein sequence ID" value="TWG85563.1"/>
    <property type="molecule type" value="Genomic_DNA"/>
</dbReference>
<keyword evidence="2 4" id="KW-0479">Metal-binding</keyword>
<evidence type="ECO:0000256" key="2">
    <source>
        <dbReference type="ARBA" id="ARBA00022723"/>
    </source>
</evidence>
<evidence type="ECO:0000313" key="7">
    <source>
        <dbReference type="Proteomes" id="UP000318141"/>
    </source>
</evidence>
<keyword evidence="7" id="KW-1185">Reference proteome</keyword>
<feature type="domain" description="Cytochrome c" evidence="5">
    <location>
        <begin position="52"/>
        <end position="150"/>
    </location>
</feature>
<evidence type="ECO:0000256" key="4">
    <source>
        <dbReference type="PROSITE-ProRule" id="PRU00433"/>
    </source>
</evidence>
<evidence type="ECO:0000259" key="5">
    <source>
        <dbReference type="PROSITE" id="PS51007"/>
    </source>
</evidence>
<dbReference type="Proteomes" id="UP000318141">
    <property type="component" value="Unassembled WGS sequence"/>
</dbReference>
<name>A0A562BKS2_9BURK</name>
<sequence>MKPLARITLWSVAIVAVALGATAITGLVLAERKAQRKVDIQPGPVAFHNDAQTLERGRYLYESRGCMECHGADGRGRVVINDPGGLYVRATNITSGNPDIARYTDRDWVLAIRHGVAPSGRPLLIMPSEDYHQLSDPDLAAIVAHVRSLQPLPGGPAEIQLPTVVRMMYGFGFMQDAAAKIDHTRPPAPPMRPEPTAAYGAYVANACIGCHGATLGGGKIPGAPPDWPAAADLRPGAVMLRYSTPERFIAMMRTGMRPDGTPVSQVMPFESLSRMSDTDLTALYLHLKTLPVVQASR</sequence>
<evidence type="ECO:0000256" key="1">
    <source>
        <dbReference type="ARBA" id="ARBA00022617"/>
    </source>
</evidence>
<evidence type="ECO:0000313" key="6">
    <source>
        <dbReference type="EMBL" id="TWG85563.1"/>
    </source>
</evidence>
<dbReference type="Pfam" id="PF00034">
    <property type="entry name" value="Cytochrom_C"/>
    <property type="match status" value="2"/>
</dbReference>
<dbReference type="InterPro" id="IPR009056">
    <property type="entry name" value="Cyt_c-like_dom"/>
</dbReference>
<organism evidence="6 7">
    <name type="scientific">Cupriavidus gilardii J11</name>
    <dbReference type="NCBI Taxonomy" id="936133"/>
    <lineage>
        <taxon>Bacteria</taxon>
        <taxon>Pseudomonadati</taxon>
        <taxon>Pseudomonadota</taxon>
        <taxon>Betaproteobacteria</taxon>
        <taxon>Burkholderiales</taxon>
        <taxon>Burkholderiaceae</taxon>
        <taxon>Cupriavidus</taxon>
    </lineage>
</organism>
<dbReference type="InterPro" id="IPR036909">
    <property type="entry name" value="Cyt_c-like_dom_sf"/>
</dbReference>
<accession>A0A562BKS2</accession>
<comment type="caution">
    <text evidence="6">The sequence shown here is derived from an EMBL/GenBank/DDBJ whole genome shotgun (WGS) entry which is preliminary data.</text>
</comment>
<dbReference type="AlphaFoldDB" id="A0A562BKS2"/>
<dbReference type="PANTHER" id="PTHR35008:SF8">
    <property type="entry name" value="ALCOHOL DEHYDROGENASE CYTOCHROME C SUBUNIT"/>
    <property type="match status" value="1"/>
</dbReference>
<evidence type="ECO:0000256" key="3">
    <source>
        <dbReference type="ARBA" id="ARBA00023004"/>
    </source>
</evidence>
<dbReference type="Gene3D" id="1.10.760.10">
    <property type="entry name" value="Cytochrome c-like domain"/>
    <property type="match status" value="2"/>
</dbReference>
<proteinExistence type="predicted"/>
<gene>
    <name evidence="6" type="ORF">L602_002400000090</name>
</gene>
<protein>
    <submittedName>
        <fullName evidence="6">Cytochrome c</fullName>
    </submittedName>
</protein>
<dbReference type="GO" id="GO:0009055">
    <property type="term" value="F:electron transfer activity"/>
    <property type="evidence" value="ECO:0007669"/>
    <property type="project" value="InterPro"/>
</dbReference>
<keyword evidence="3 4" id="KW-0408">Iron</keyword>
<dbReference type="OrthoDB" id="9809720at2"/>
<dbReference type="GO" id="GO:0046872">
    <property type="term" value="F:metal ion binding"/>
    <property type="evidence" value="ECO:0007669"/>
    <property type="project" value="UniProtKB-KW"/>
</dbReference>
<keyword evidence="1 4" id="KW-0349">Heme</keyword>
<dbReference type="GO" id="GO:0020037">
    <property type="term" value="F:heme binding"/>
    <property type="evidence" value="ECO:0007669"/>
    <property type="project" value="InterPro"/>
</dbReference>
<dbReference type="InterPro" id="IPR051459">
    <property type="entry name" value="Cytochrome_c-type_DH"/>
</dbReference>
<dbReference type="SUPFAM" id="SSF46626">
    <property type="entry name" value="Cytochrome c"/>
    <property type="match status" value="2"/>
</dbReference>
<dbReference type="PANTHER" id="PTHR35008">
    <property type="entry name" value="BLL4482 PROTEIN-RELATED"/>
    <property type="match status" value="1"/>
</dbReference>
<dbReference type="PROSITE" id="PS51007">
    <property type="entry name" value="CYTC"/>
    <property type="match status" value="2"/>
</dbReference>